<dbReference type="PATRIC" id="fig|1705565.3.peg.3704"/>
<evidence type="ECO:0000313" key="2">
    <source>
        <dbReference type="Proteomes" id="UP000036932"/>
    </source>
</evidence>
<comment type="caution">
    <text evidence="1">The sequence shown here is derived from an EMBL/GenBank/DDBJ whole genome shotgun (WGS) entry which is preliminary data.</text>
</comment>
<dbReference type="Proteomes" id="UP000036932">
    <property type="component" value="Unassembled WGS sequence"/>
</dbReference>
<accession>A0A0M1P4J6</accession>
<dbReference type="AlphaFoldDB" id="A0A0M1P4J6"/>
<keyword evidence="2" id="KW-1185">Reference proteome</keyword>
<organism evidence="1 2">
    <name type="scientific">Paenibacillus solani</name>
    <dbReference type="NCBI Taxonomy" id="1705565"/>
    <lineage>
        <taxon>Bacteria</taxon>
        <taxon>Bacillati</taxon>
        <taxon>Bacillota</taxon>
        <taxon>Bacilli</taxon>
        <taxon>Bacillales</taxon>
        <taxon>Paenibacillaceae</taxon>
        <taxon>Paenibacillus</taxon>
    </lineage>
</organism>
<dbReference type="EMBL" id="LIUT01000001">
    <property type="protein sequence ID" value="KOR89235.1"/>
    <property type="molecule type" value="Genomic_DNA"/>
</dbReference>
<sequence length="114" mass="13188">MKINLMIFISSIKEQKENNIGEIVIKTFESNIRPVKGDILDDPGFHPGFHNGYEVVKITMNYALNECWVSLCPLELEREETEIETYIERLKVNGWCVVSKEDFKNMFAENGSNN</sequence>
<reference evidence="2" key="1">
    <citation type="submission" date="2015-08" db="EMBL/GenBank/DDBJ databases">
        <title>Genome sequencing project for genomic taxonomy and phylogenomics of Bacillus-like bacteria.</title>
        <authorList>
            <person name="Liu B."/>
            <person name="Wang J."/>
            <person name="Zhu Y."/>
            <person name="Liu G."/>
            <person name="Chen Q."/>
            <person name="Chen Z."/>
            <person name="Lan J."/>
            <person name="Che J."/>
            <person name="Ge C."/>
            <person name="Shi H."/>
            <person name="Pan Z."/>
            <person name="Liu X."/>
        </authorList>
    </citation>
    <scope>NUCLEOTIDE SEQUENCE [LARGE SCALE GENOMIC DNA]</scope>
    <source>
        <strain evidence="2">FJAT-22460</strain>
    </source>
</reference>
<name>A0A0M1P4J6_9BACL</name>
<evidence type="ECO:0000313" key="1">
    <source>
        <dbReference type="EMBL" id="KOR89235.1"/>
    </source>
</evidence>
<gene>
    <name evidence="1" type="ORF">AM231_08740</name>
</gene>
<proteinExistence type="predicted"/>
<protein>
    <submittedName>
        <fullName evidence="1">Uncharacterized protein</fullName>
    </submittedName>
</protein>
<dbReference type="OrthoDB" id="2454189at2"/>